<dbReference type="AlphaFoldDB" id="W4V7H9"/>
<dbReference type="EMBL" id="BAVR01000031">
    <property type="protein sequence ID" value="GAE89141.1"/>
    <property type="molecule type" value="Genomic_DNA"/>
</dbReference>
<dbReference type="STRING" id="1294263.JCM21531_2640"/>
<reference evidence="1" key="1">
    <citation type="journal article" date="2014" name="Genome Announc.">
        <title>Draft Genome Sequence of Clostridium straminisolvens Strain JCM 21531T, Isolated from a Cellulose-Degrading Bacterial Community.</title>
        <authorList>
            <person name="Yuki M."/>
            <person name="Oshima K."/>
            <person name="Suda W."/>
            <person name="Sakamoto M."/>
            <person name="Kitamura K."/>
            <person name="Iida T."/>
            <person name="Hattori M."/>
            <person name="Ohkuma M."/>
        </authorList>
    </citation>
    <scope>NUCLEOTIDE SEQUENCE [LARGE SCALE GENOMIC DNA]</scope>
    <source>
        <strain evidence="1">JCM 21531</strain>
    </source>
</reference>
<dbReference type="Proteomes" id="UP000019109">
    <property type="component" value="Unassembled WGS sequence"/>
</dbReference>
<evidence type="ECO:0000313" key="1">
    <source>
        <dbReference type="EMBL" id="GAE89141.1"/>
    </source>
</evidence>
<proteinExistence type="predicted"/>
<comment type="caution">
    <text evidence="1">The sequence shown here is derived from an EMBL/GenBank/DDBJ whole genome shotgun (WGS) entry which is preliminary data.</text>
</comment>
<evidence type="ECO:0000313" key="2">
    <source>
        <dbReference type="Proteomes" id="UP000019109"/>
    </source>
</evidence>
<keyword evidence="2" id="KW-1185">Reference proteome</keyword>
<organism evidence="1 2">
    <name type="scientific">Acetivibrio straminisolvens JCM 21531</name>
    <dbReference type="NCBI Taxonomy" id="1294263"/>
    <lineage>
        <taxon>Bacteria</taxon>
        <taxon>Bacillati</taxon>
        <taxon>Bacillota</taxon>
        <taxon>Clostridia</taxon>
        <taxon>Eubacteriales</taxon>
        <taxon>Oscillospiraceae</taxon>
        <taxon>Acetivibrio</taxon>
    </lineage>
</organism>
<sequence>MIYYYIFVKDVKKFFAFCVTGKNFFFVEYTIYKTKFYHVNSLHIRMQFYEKYL</sequence>
<protein>
    <submittedName>
        <fullName evidence="1">Uncharacterized protein</fullName>
    </submittedName>
</protein>
<accession>W4V7H9</accession>
<name>W4V7H9_9FIRM</name>
<gene>
    <name evidence="1" type="ORF">JCM21531_2640</name>
</gene>